<dbReference type="SMR" id="A0A2V2WKH4"/>
<dbReference type="CDD" id="cd04369">
    <property type="entry name" value="Bromodomain"/>
    <property type="match status" value="1"/>
</dbReference>
<dbReference type="OMA" id="VELMWAN"/>
<proteinExistence type="predicted"/>
<gene>
    <name evidence="6" type="ORF">C3747_85g214</name>
</gene>
<comment type="caution">
    <text evidence="6">The sequence shown here is derived from an EMBL/GenBank/DDBJ whole genome shotgun (WGS) entry which is preliminary data.</text>
</comment>
<dbReference type="VEuPathDB" id="TriTrypDB:Tc_MARK_7119"/>
<evidence type="ECO:0000313" key="7">
    <source>
        <dbReference type="Proteomes" id="UP000246078"/>
    </source>
</evidence>
<evidence type="ECO:0000259" key="5">
    <source>
        <dbReference type="PROSITE" id="PS50014"/>
    </source>
</evidence>
<dbReference type="PROSITE" id="PS50014">
    <property type="entry name" value="BROMODOMAIN_2"/>
    <property type="match status" value="1"/>
</dbReference>
<accession>A0A2V2WKH4</accession>
<dbReference type="VEuPathDB" id="TriTrypDB:TcCLB.510719.70"/>
<dbReference type="Gene3D" id="1.20.920.10">
    <property type="entry name" value="Bromodomain-like"/>
    <property type="match status" value="1"/>
</dbReference>
<organism evidence="6 7">
    <name type="scientific">Trypanosoma cruzi</name>
    <dbReference type="NCBI Taxonomy" id="5693"/>
    <lineage>
        <taxon>Eukaryota</taxon>
        <taxon>Discoba</taxon>
        <taxon>Euglenozoa</taxon>
        <taxon>Kinetoplastea</taxon>
        <taxon>Metakinetoplastina</taxon>
        <taxon>Trypanosomatida</taxon>
        <taxon>Trypanosomatidae</taxon>
        <taxon>Trypanosoma</taxon>
        <taxon>Schizotrypanum</taxon>
    </lineage>
</organism>
<dbReference type="SMART" id="SM00297">
    <property type="entry name" value="BROMO"/>
    <property type="match status" value="1"/>
</dbReference>
<dbReference type="GO" id="GO:0010484">
    <property type="term" value="F:histone H3 acetyltransferase activity"/>
    <property type="evidence" value="ECO:0007669"/>
    <property type="project" value="TreeGrafter"/>
</dbReference>
<dbReference type="VEuPathDB" id="TriTrypDB:C4B63_40g26"/>
<dbReference type="InterPro" id="IPR018359">
    <property type="entry name" value="Bromodomain_CS"/>
</dbReference>
<evidence type="ECO:0000313" key="6">
    <source>
        <dbReference type="EMBL" id="PWV08805.1"/>
    </source>
</evidence>
<dbReference type="InterPro" id="IPR037800">
    <property type="entry name" value="GCN5"/>
</dbReference>
<dbReference type="PANTHER" id="PTHR45750">
    <property type="entry name" value="GH11602P"/>
    <property type="match status" value="1"/>
</dbReference>
<dbReference type="VEuPathDB" id="TriTrypDB:TcBrA4_0025150"/>
<dbReference type="VEuPathDB" id="TriTrypDB:TcCL_ESM01966"/>
<dbReference type="PROSITE" id="PS00633">
    <property type="entry name" value="BROMODOMAIN_1"/>
    <property type="match status" value="1"/>
</dbReference>
<name>A0A2V2WKH4_TRYCR</name>
<keyword evidence="3" id="KW-0012">Acyltransferase</keyword>
<dbReference type="GO" id="GO:0045944">
    <property type="term" value="P:positive regulation of transcription by RNA polymerase II"/>
    <property type="evidence" value="ECO:0007669"/>
    <property type="project" value="TreeGrafter"/>
</dbReference>
<keyword evidence="2 4" id="KW-0103">Bromodomain</keyword>
<keyword evidence="1" id="KW-0808">Transferase</keyword>
<dbReference type="VEuPathDB" id="TriTrypDB:TCDM_02277"/>
<evidence type="ECO:0000256" key="3">
    <source>
        <dbReference type="ARBA" id="ARBA00023315"/>
    </source>
</evidence>
<evidence type="ECO:0000256" key="4">
    <source>
        <dbReference type="PROSITE-ProRule" id="PRU00035"/>
    </source>
</evidence>
<dbReference type="VEuPathDB" id="TriTrypDB:ECC02_008587"/>
<dbReference type="AlphaFoldDB" id="A0A2V2WKH4"/>
<dbReference type="SUPFAM" id="SSF47370">
    <property type="entry name" value="Bromodomain"/>
    <property type="match status" value="1"/>
</dbReference>
<protein>
    <submittedName>
        <fullName evidence="6">Bromodomain-containing protein 3</fullName>
    </submittedName>
</protein>
<dbReference type="PANTHER" id="PTHR45750:SF3">
    <property type="entry name" value="HISTONE ACETYLTRANSFERASE"/>
    <property type="match status" value="1"/>
</dbReference>
<dbReference type="Pfam" id="PF00439">
    <property type="entry name" value="Bromodomain"/>
    <property type="match status" value="1"/>
</dbReference>
<sequence>MGSTGRKAVDEVNHWIAYIDCALSHPHPLPKGKHVFRSDLSTVPEVRDIYDCLYKLYAEESASASFREPVNALELGVFNYYEVVTEPMSLRTVLDRIAEGGHYSQASQVLADVEKIWSNCEKYNGADSALVKEAKKCQGILARLRERLAEEQPAPNAELDKIISAFESADESVLGELEAYFRREDPSLIISNGDVDLTALRVKHLKAMKAILERAMNGGGGRG</sequence>
<evidence type="ECO:0000256" key="2">
    <source>
        <dbReference type="ARBA" id="ARBA00023117"/>
    </source>
</evidence>
<dbReference type="VEuPathDB" id="TriTrypDB:TcG_03222"/>
<dbReference type="VEuPathDB" id="TriTrypDB:TcCLB.509747.110"/>
<feature type="domain" description="Bromo" evidence="5">
    <location>
        <begin position="58"/>
        <end position="131"/>
    </location>
</feature>
<dbReference type="EMBL" id="PRFC01000085">
    <property type="protein sequence ID" value="PWV08805.1"/>
    <property type="molecule type" value="Genomic_DNA"/>
</dbReference>
<dbReference type="Proteomes" id="UP000246078">
    <property type="component" value="Unassembled WGS sequence"/>
</dbReference>
<dbReference type="VEuPathDB" id="TriTrypDB:TCSYLVIO_008177"/>
<reference evidence="6 7" key="1">
    <citation type="journal article" date="2018" name="Microb. Genom.">
        <title>Expanding an expanded genome: long-read sequencing of Trypanosoma cruzi.</title>
        <authorList>
            <person name="Berna L."/>
            <person name="Rodriguez M."/>
            <person name="Chiribao M.L."/>
            <person name="Parodi-Talice A."/>
            <person name="Pita S."/>
            <person name="Rijo G."/>
            <person name="Alvarez-Valin F."/>
            <person name="Robello C."/>
        </authorList>
    </citation>
    <scope>NUCLEOTIDE SEQUENCE [LARGE SCALE GENOMIC DNA]</scope>
    <source>
        <strain evidence="6 7">TCC</strain>
    </source>
</reference>
<dbReference type="VEuPathDB" id="TriTrypDB:C3747_85g214"/>
<dbReference type="InterPro" id="IPR036427">
    <property type="entry name" value="Bromodomain-like_sf"/>
</dbReference>
<dbReference type="PRINTS" id="PR00503">
    <property type="entry name" value="BROMODOMAIN"/>
</dbReference>
<dbReference type="OrthoDB" id="21449at2759"/>
<dbReference type="InterPro" id="IPR001487">
    <property type="entry name" value="Bromodomain"/>
</dbReference>
<dbReference type="GO" id="GO:0000123">
    <property type="term" value="C:histone acetyltransferase complex"/>
    <property type="evidence" value="ECO:0007669"/>
    <property type="project" value="TreeGrafter"/>
</dbReference>
<evidence type="ECO:0000256" key="1">
    <source>
        <dbReference type="ARBA" id="ARBA00022679"/>
    </source>
</evidence>
<dbReference type="VEuPathDB" id="TriTrypDB:BCY84_11797"/>